<dbReference type="EMBL" id="SZVO01000008">
    <property type="protein sequence ID" value="TKT90994.1"/>
    <property type="molecule type" value="Genomic_DNA"/>
</dbReference>
<keyword evidence="2" id="KW-1185">Reference proteome</keyword>
<dbReference type="OrthoDB" id="1442826at2"/>
<accession>A0A4U6D9R5</accession>
<dbReference type="RefSeq" id="WP_137341537.1">
    <property type="nucleotide sequence ID" value="NZ_BSQH01000020.1"/>
</dbReference>
<dbReference type="Proteomes" id="UP000304900">
    <property type="component" value="Unassembled WGS sequence"/>
</dbReference>
<name>A0A4U6D9R5_9BACT</name>
<comment type="caution">
    <text evidence="1">The sequence shown here is derived from an EMBL/GenBank/DDBJ whole genome shotgun (WGS) entry which is preliminary data.</text>
</comment>
<proteinExistence type="predicted"/>
<organism evidence="1 2">
    <name type="scientific">Dyadobacter frigoris</name>
    <dbReference type="NCBI Taxonomy" id="2576211"/>
    <lineage>
        <taxon>Bacteria</taxon>
        <taxon>Pseudomonadati</taxon>
        <taxon>Bacteroidota</taxon>
        <taxon>Cytophagia</taxon>
        <taxon>Cytophagales</taxon>
        <taxon>Spirosomataceae</taxon>
        <taxon>Dyadobacter</taxon>
    </lineage>
</organism>
<protein>
    <recommendedName>
        <fullName evidence="3">Transcriptional regulator</fullName>
    </recommendedName>
</protein>
<sequence length="97" mass="11309">MKKDSILAAFFSAIEKDQRLGISHIGLYVTLIWLWEKQGFEGPVNAFGKELMQLSRIASTATYQKLLRQLVQYGYIRYLPSYYKGRASRIFLNNIDR</sequence>
<dbReference type="AlphaFoldDB" id="A0A4U6D9R5"/>
<gene>
    <name evidence="1" type="ORF">FDK13_18740</name>
</gene>
<evidence type="ECO:0000313" key="2">
    <source>
        <dbReference type="Proteomes" id="UP000304900"/>
    </source>
</evidence>
<evidence type="ECO:0008006" key="3">
    <source>
        <dbReference type="Google" id="ProtNLM"/>
    </source>
</evidence>
<reference evidence="1 2" key="1">
    <citation type="submission" date="2019-05" db="EMBL/GenBank/DDBJ databases">
        <title>Dyadobacter AR-3-8 sp. nov., isolated from arctic soil.</title>
        <authorList>
            <person name="Chaudhary D.K."/>
        </authorList>
    </citation>
    <scope>NUCLEOTIDE SEQUENCE [LARGE SCALE GENOMIC DNA]</scope>
    <source>
        <strain evidence="1 2">AR-3-8</strain>
    </source>
</reference>
<evidence type="ECO:0000313" key="1">
    <source>
        <dbReference type="EMBL" id="TKT90994.1"/>
    </source>
</evidence>